<dbReference type="Proteomes" id="UP001225761">
    <property type="component" value="Unassembled WGS sequence"/>
</dbReference>
<evidence type="ECO:0000256" key="2">
    <source>
        <dbReference type="SAM" id="SignalP"/>
    </source>
</evidence>
<dbReference type="Gene3D" id="2.40.50.120">
    <property type="match status" value="1"/>
</dbReference>
<proteinExistence type="predicted"/>
<reference evidence="3 4" key="1">
    <citation type="submission" date="2023-05" db="EMBL/GenBank/DDBJ databases">
        <title>Novel species of genus Flectobacillus isolated from stream in China.</title>
        <authorList>
            <person name="Lu H."/>
        </authorList>
    </citation>
    <scope>NUCLEOTIDE SEQUENCE [LARGE SCALE GENOMIC DNA]</scope>
    <source>
        <strain evidence="3 4">LFS242W</strain>
    </source>
</reference>
<dbReference type="EMBL" id="JASHIE010000001">
    <property type="protein sequence ID" value="MDI9872948.1"/>
    <property type="molecule type" value="Genomic_DNA"/>
</dbReference>
<dbReference type="SUPFAM" id="SSF82185">
    <property type="entry name" value="Histone H3 K4-specific methyltransferase SET7/9 N-terminal domain"/>
    <property type="match status" value="1"/>
</dbReference>
<dbReference type="Pfam" id="PF07661">
    <property type="entry name" value="MORN_2"/>
    <property type="match status" value="3"/>
</dbReference>
<dbReference type="Gene3D" id="3.90.930.1">
    <property type="match status" value="1"/>
</dbReference>
<evidence type="ECO:0000313" key="3">
    <source>
        <dbReference type="EMBL" id="MDI9872948.1"/>
    </source>
</evidence>
<comment type="caution">
    <text evidence="3">The sequence shown here is derived from an EMBL/GenBank/DDBJ whole genome shotgun (WGS) entry which is preliminary data.</text>
</comment>
<dbReference type="SUPFAM" id="SSF50242">
    <property type="entry name" value="TIMP-like"/>
    <property type="match status" value="1"/>
</dbReference>
<keyword evidence="2" id="KW-0732">Signal</keyword>
<dbReference type="RefSeq" id="WP_283380202.1">
    <property type="nucleotide sequence ID" value="NZ_JASHIE010000001.1"/>
</dbReference>
<evidence type="ECO:0000313" key="4">
    <source>
        <dbReference type="Proteomes" id="UP001225761"/>
    </source>
</evidence>
<organism evidence="3 4">
    <name type="scientific">Flectobacillus rivi</name>
    <dbReference type="NCBI Taxonomy" id="2984209"/>
    <lineage>
        <taxon>Bacteria</taxon>
        <taxon>Pseudomonadati</taxon>
        <taxon>Bacteroidota</taxon>
        <taxon>Cytophagia</taxon>
        <taxon>Cytophagales</taxon>
        <taxon>Flectobacillaceae</taxon>
        <taxon>Flectobacillus</taxon>
    </lineage>
</organism>
<feature type="chain" id="PRO_5046587430" evidence="2">
    <location>
        <begin position="21"/>
        <end position="354"/>
    </location>
</feature>
<feature type="region of interest" description="Disordered" evidence="1">
    <location>
        <begin position="333"/>
        <end position="354"/>
    </location>
</feature>
<gene>
    <name evidence="3" type="ORF">QM481_00320</name>
</gene>
<dbReference type="InterPro" id="IPR011652">
    <property type="entry name" value="MORN_2"/>
</dbReference>
<dbReference type="InterPro" id="IPR008993">
    <property type="entry name" value="TIMP-like_OB-fold"/>
</dbReference>
<feature type="compositionally biased region" description="Basic and acidic residues" evidence="1">
    <location>
        <begin position="344"/>
        <end position="354"/>
    </location>
</feature>
<accession>A0ABT6YVW6</accession>
<sequence length="354" mass="41913">MKYILLIVLLTLLLPTRLTACVCAGSVFRYKYDNISEMGKYAFIAHVKILDSKIVRKAEKGNGALGQLKIEILELFKGSARTEIYETGKETSCEMGIFVGQEWVLFGYDYNGEIYIGACNHDFKYKDKDGYREWQYPNASLLIKKLQKVYDHEVPIFTNQIRKEYYSNGQLEVIEQYKNGMLEGERKIWYPNGQLMCSEFYQNGSRDGHSQWYYKTGLIKEDAFYDKGKNIDSRRCYYDTTFDRRFYDLELNTKSLDSMEVIFHRIQVRLFQVYNKQGDLILHRLYDQSGRIDFEKLYDPRRKFFTQITYRPNGKIRHIAYYQNDRIIGRAQTFDIDGNPTQSKDYDENGHEIK</sequence>
<evidence type="ECO:0000256" key="1">
    <source>
        <dbReference type="SAM" id="MobiDB-lite"/>
    </source>
</evidence>
<keyword evidence="4" id="KW-1185">Reference proteome</keyword>
<dbReference type="Gene3D" id="2.20.110.10">
    <property type="entry name" value="Histone H3 K4-specific methyltransferase SET7/9 N-terminal domain"/>
    <property type="match status" value="1"/>
</dbReference>
<protein>
    <submittedName>
        <fullName evidence="3">Uncharacterized protein</fullName>
    </submittedName>
</protein>
<name>A0ABT6YVW6_9BACT</name>
<feature type="signal peptide" evidence="2">
    <location>
        <begin position="1"/>
        <end position="20"/>
    </location>
</feature>